<evidence type="ECO:0000313" key="2">
    <source>
        <dbReference type="EMBL" id="SDN55803.1"/>
    </source>
</evidence>
<dbReference type="EMBL" id="FNIT01000001">
    <property type="protein sequence ID" value="SDN55803.1"/>
    <property type="molecule type" value="Genomic_DNA"/>
</dbReference>
<sequence length="118" mass="13248">MLKTLDVLLIVLMLGAAAWTFGNKYQVETLESQVMALDRKIALERETIQLLEADWSLLNQPRRMEQLAEAFTADLQLVPIAPEQIVRPDELPSAPLPPEPEKDAKSRTLADASKVRAR</sequence>
<gene>
    <name evidence="2" type="ORF">SAMN05192530_101255</name>
</gene>
<evidence type="ECO:0000256" key="1">
    <source>
        <dbReference type="SAM" id="MobiDB-lite"/>
    </source>
</evidence>
<dbReference type="Proteomes" id="UP000198793">
    <property type="component" value="Unassembled WGS sequence"/>
</dbReference>
<feature type="compositionally biased region" description="Basic and acidic residues" evidence="1">
    <location>
        <begin position="99"/>
        <end position="108"/>
    </location>
</feature>
<protein>
    <recommendedName>
        <fullName evidence="4">Cell division protein FtsL</fullName>
    </recommendedName>
</protein>
<dbReference type="OrthoDB" id="7165680at2"/>
<name>A0A1H0CDA0_9HYPH</name>
<evidence type="ECO:0008006" key="4">
    <source>
        <dbReference type="Google" id="ProtNLM"/>
    </source>
</evidence>
<proteinExistence type="predicted"/>
<reference evidence="2 3" key="1">
    <citation type="submission" date="2016-10" db="EMBL/GenBank/DDBJ databases">
        <authorList>
            <person name="de Groot N.N."/>
        </authorList>
    </citation>
    <scope>NUCLEOTIDE SEQUENCE [LARGE SCALE GENOMIC DNA]</scope>
    <source>
        <strain evidence="3">L7-484,KACC 16230,DSM 25025</strain>
    </source>
</reference>
<dbReference type="AlphaFoldDB" id="A0A1H0CDA0"/>
<keyword evidence="3" id="KW-1185">Reference proteome</keyword>
<dbReference type="RefSeq" id="WP_090667709.1">
    <property type="nucleotide sequence ID" value="NZ_FNIT01000001.1"/>
</dbReference>
<accession>A0A1H0CDA0</accession>
<evidence type="ECO:0000313" key="3">
    <source>
        <dbReference type="Proteomes" id="UP000198793"/>
    </source>
</evidence>
<feature type="region of interest" description="Disordered" evidence="1">
    <location>
        <begin position="88"/>
        <end position="118"/>
    </location>
</feature>
<dbReference type="STRING" id="1166073.SAMN05192530_101255"/>
<organism evidence="2 3">
    <name type="scientific">Aureimonas jatrophae</name>
    <dbReference type="NCBI Taxonomy" id="1166073"/>
    <lineage>
        <taxon>Bacteria</taxon>
        <taxon>Pseudomonadati</taxon>
        <taxon>Pseudomonadota</taxon>
        <taxon>Alphaproteobacteria</taxon>
        <taxon>Hyphomicrobiales</taxon>
        <taxon>Aurantimonadaceae</taxon>
        <taxon>Aureimonas</taxon>
    </lineage>
</organism>